<gene>
    <name evidence="1" type="ORF">ACFOYY_40240</name>
</gene>
<evidence type="ECO:0000313" key="1">
    <source>
        <dbReference type="EMBL" id="MFC3986417.1"/>
    </source>
</evidence>
<dbReference type="RefSeq" id="WP_386196635.1">
    <property type="nucleotide sequence ID" value="NZ_JBHSBC010000056.1"/>
</dbReference>
<keyword evidence="2" id="KW-1185">Reference proteome</keyword>
<dbReference type="EMBL" id="JBHSBC010000056">
    <property type="protein sequence ID" value="MFC3986417.1"/>
    <property type="molecule type" value="Genomic_DNA"/>
</dbReference>
<proteinExistence type="predicted"/>
<name>A0ABV8FCL0_9ACTN</name>
<accession>A0ABV8FCL0</accession>
<organism evidence="1 2">
    <name type="scientific">Streptosporangium jomthongense</name>
    <dbReference type="NCBI Taxonomy" id="1193683"/>
    <lineage>
        <taxon>Bacteria</taxon>
        <taxon>Bacillati</taxon>
        <taxon>Actinomycetota</taxon>
        <taxon>Actinomycetes</taxon>
        <taxon>Streptosporangiales</taxon>
        <taxon>Streptosporangiaceae</taxon>
        <taxon>Streptosporangium</taxon>
    </lineage>
</organism>
<reference evidence="2" key="1">
    <citation type="journal article" date="2019" name="Int. J. Syst. Evol. Microbiol.">
        <title>The Global Catalogue of Microorganisms (GCM) 10K type strain sequencing project: providing services to taxonomists for standard genome sequencing and annotation.</title>
        <authorList>
            <consortium name="The Broad Institute Genomics Platform"/>
            <consortium name="The Broad Institute Genome Sequencing Center for Infectious Disease"/>
            <person name="Wu L."/>
            <person name="Ma J."/>
        </authorList>
    </citation>
    <scope>NUCLEOTIDE SEQUENCE [LARGE SCALE GENOMIC DNA]</scope>
    <source>
        <strain evidence="2">TBRC 7912</strain>
    </source>
</reference>
<evidence type="ECO:0000313" key="2">
    <source>
        <dbReference type="Proteomes" id="UP001595698"/>
    </source>
</evidence>
<comment type="caution">
    <text evidence="1">The sequence shown here is derived from an EMBL/GenBank/DDBJ whole genome shotgun (WGS) entry which is preliminary data.</text>
</comment>
<sequence length="68" mass="8009">MVILFGRFMWWSPTRLTRWWLPRVFRGADENCNPSVAAIIPPFGAFIVFWRPGPLRTEPCQECRDLEA</sequence>
<protein>
    <submittedName>
        <fullName evidence="1">Uncharacterized protein</fullName>
    </submittedName>
</protein>
<dbReference type="Proteomes" id="UP001595698">
    <property type="component" value="Unassembled WGS sequence"/>
</dbReference>